<gene>
    <name evidence="3" type="ORF">GMARGA_LOCUS24722</name>
</gene>
<protein>
    <submittedName>
        <fullName evidence="3">5112_t:CDS:1</fullName>
    </submittedName>
</protein>
<feature type="signal peptide" evidence="1">
    <location>
        <begin position="1"/>
        <end position="23"/>
    </location>
</feature>
<dbReference type="InterPro" id="IPR027417">
    <property type="entry name" value="P-loop_NTPase"/>
</dbReference>
<proteinExistence type="predicted"/>
<evidence type="ECO:0000259" key="2">
    <source>
        <dbReference type="SMART" id="SM00382"/>
    </source>
</evidence>
<reference evidence="3 4" key="1">
    <citation type="submission" date="2021-06" db="EMBL/GenBank/DDBJ databases">
        <authorList>
            <person name="Kallberg Y."/>
            <person name="Tangrot J."/>
            <person name="Rosling A."/>
        </authorList>
    </citation>
    <scope>NUCLEOTIDE SEQUENCE [LARGE SCALE GENOMIC DNA]</scope>
    <source>
        <strain evidence="3 4">120-4 pot B 10/14</strain>
    </source>
</reference>
<name>A0ABN7W095_GIGMA</name>
<feature type="chain" id="PRO_5046100400" evidence="1">
    <location>
        <begin position="24"/>
        <end position="514"/>
    </location>
</feature>
<dbReference type="EMBL" id="CAJVQB010026435">
    <property type="protein sequence ID" value="CAG8808529.1"/>
    <property type="molecule type" value="Genomic_DNA"/>
</dbReference>
<dbReference type="Proteomes" id="UP000789901">
    <property type="component" value="Unassembled WGS sequence"/>
</dbReference>
<dbReference type="PANTHER" id="PTHR36168:SF1">
    <property type="entry name" value="ORC1-LIKE AAA ATPASE DOMAIN-CONTAINING PROTEIN"/>
    <property type="match status" value="1"/>
</dbReference>
<keyword evidence="4" id="KW-1185">Reference proteome</keyword>
<comment type="caution">
    <text evidence="3">The sequence shown here is derived from an EMBL/GenBank/DDBJ whole genome shotgun (WGS) entry which is preliminary data.</text>
</comment>
<accession>A0ABN7W095</accession>
<dbReference type="Gene3D" id="3.40.50.300">
    <property type="entry name" value="P-loop containing nucleotide triphosphate hydrolases"/>
    <property type="match status" value="1"/>
</dbReference>
<dbReference type="SUPFAM" id="SSF52540">
    <property type="entry name" value="P-loop containing nucleoside triphosphate hydrolases"/>
    <property type="match status" value="1"/>
</dbReference>
<organism evidence="3 4">
    <name type="scientific">Gigaspora margarita</name>
    <dbReference type="NCBI Taxonomy" id="4874"/>
    <lineage>
        <taxon>Eukaryota</taxon>
        <taxon>Fungi</taxon>
        <taxon>Fungi incertae sedis</taxon>
        <taxon>Mucoromycota</taxon>
        <taxon>Glomeromycotina</taxon>
        <taxon>Glomeromycetes</taxon>
        <taxon>Diversisporales</taxon>
        <taxon>Gigasporaceae</taxon>
        <taxon>Gigaspora</taxon>
    </lineage>
</organism>
<feature type="domain" description="AAA+ ATPase" evidence="2">
    <location>
        <begin position="207"/>
        <end position="376"/>
    </location>
</feature>
<dbReference type="Pfam" id="PF01637">
    <property type="entry name" value="ATPase_2"/>
    <property type="match status" value="1"/>
</dbReference>
<dbReference type="SMART" id="SM00382">
    <property type="entry name" value="AAA"/>
    <property type="match status" value="1"/>
</dbReference>
<evidence type="ECO:0000313" key="3">
    <source>
        <dbReference type="EMBL" id="CAG8808529.1"/>
    </source>
</evidence>
<dbReference type="PANTHER" id="PTHR36168">
    <property type="entry name" value="CHROMOSOME 1, WHOLE GENOME SHOTGUN SEQUENCE"/>
    <property type="match status" value="1"/>
</dbReference>
<dbReference type="InterPro" id="IPR011579">
    <property type="entry name" value="ATPase_dom"/>
</dbReference>
<evidence type="ECO:0000313" key="4">
    <source>
        <dbReference type="Proteomes" id="UP000789901"/>
    </source>
</evidence>
<evidence type="ECO:0000256" key="1">
    <source>
        <dbReference type="SAM" id="SignalP"/>
    </source>
</evidence>
<feature type="non-terminal residue" evidence="3">
    <location>
        <position position="1"/>
    </location>
</feature>
<dbReference type="InterPro" id="IPR003593">
    <property type="entry name" value="AAA+_ATPase"/>
</dbReference>
<sequence>CTHRRHLLLKLLSKLQMIEMGECLSTKYKNCDTNLLWHCSVTPHTLEEAKQMHIVRMANVFLLNIKTVMLNYYGGHKWYASFNKVNKHNTWCQYCSDAKMGHKTDEMPEGSKIPKKVISLGELVQRKFTEISKKLKKPKLSSHNSFSTFGWKDLWNFLRNNWKQVMGISMLRDFVVAFVVDRVSEYRVISALENGTKPVPKPDKDHSYYHVICGEHGTGKTTLARMEAKNVGRGVIYVDVPPDFEDLGKSFGKAINMFFLEDISIISLLVRKFFLTGSESAISSYQWRRVKEVFRRISEEYQEKHKKPTVIIYDNVSQLIPENSKVLDILQDEAKRSADEGTYVAVFVTNEGSVLHRMESHSSWSRAKQPVVEVGDLSEEESMKYLIEKRKIAEVDARKIYELVGGRVVELKSVADDFLFGQSFKVIKQTILNETEKKFQSAQLLPGDKYYEIGKNIIRDLLSSKELRFLEFKKFFSNGEGLNEVLKSNIFAYHPSKNTVTFRSQSVECYVREK</sequence>
<keyword evidence="1" id="KW-0732">Signal</keyword>